<name>A0ABD2B2J2_VESSQ</name>
<organism evidence="1 2">
    <name type="scientific">Vespula squamosa</name>
    <name type="common">Southern yellow jacket</name>
    <name type="synonym">Wasp</name>
    <dbReference type="NCBI Taxonomy" id="30214"/>
    <lineage>
        <taxon>Eukaryota</taxon>
        <taxon>Metazoa</taxon>
        <taxon>Ecdysozoa</taxon>
        <taxon>Arthropoda</taxon>
        <taxon>Hexapoda</taxon>
        <taxon>Insecta</taxon>
        <taxon>Pterygota</taxon>
        <taxon>Neoptera</taxon>
        <taxon>Endopterygota</taxon>
        <taxon>Hymenoptera</taxon>
        <taxon>Apocrita</taxon>
        <taxon>Aculeata</taxon>
        <taxon>Vespoidea</taxon>
        <taxon>Vespidae</taxon>
        <taxon>Vespinae</taxon>
        <taxon>Vespula</taxon>
    </lineage>
</organism>
<reference evidence="1 2" key="1">
    <citation type="journal article" date="2024" name="Ann. Entomol. Soc. Am.">
        <title>Genomic analyses of the southern and eastern yellowjacket wasps (Hymenoptera: Vespidae) reveal evolutionary signatures of social life.</title>
        <authorList>
            <person name="Catto M.A."/>
            <person name="Caine P.B."/>
            <person name="Orr S.E."/>
            <person name="Hunt B.G."/>
            <person name="Goodisman M.A.D."/>
        </authorList>
    </citation>
    <scope>NUCLEOTIDE SEQUENCE [LARGE SCALE GENOMIC DNA]</scope>
    <source>
        <strain evidence="1">233</strain>
        <tissue evidence="1">Head and thorax</tissue>
    </source>
</reference>
<proteinExistence type="predicted"/>
<keyword evidence="2" id="KW-1185">Reference proteome</keyword>
<dbReference type="Proteomes" id="UP001607302">
    <property type="component" value="Unassembled WGS sequence"/>
</dbReference>
<gene>
    <name evidence="1" type="ORF">V1478_007179</name>
</gene>
<dbReference type="EMBL" id="JAUDFV010000133">
    <property type="protein sequence ID" value="KAL2726901.1"/>
    <property type="molecule type" value="Genomic_DNA"/>
</dbReference>
<protein>
    <submittedName>
        <fullName evidence="1">Uncharacterized protein</fullName>
    </submittedName>
</protein>
<evidence type="ECO:0000313" key="2">
    <source>
        <dbReference type="Proteomes" id="UP001607302"/>
    </source>
</evidence>
<accession>A0ABD2B2J2</accession>
<sequence>MEVTEILPDVTDTIKRKTNSAGQRVLYLFVGLTLSVMFPDDRSVIIERTKTRHAHFTPTATQRLTSIDISNIPRRTE</sequence>
<evidence type="ECO:0000313" key="1">
    <source>
        <dbReference type="EMBL" id="KAL2726901.1"/>
    </source>
</evidence>
<dbReference type="AlphaFoldDB" id="A0ABD2B2J2"/>
<comment type="caution">
    <text evidence="1">The sequence shown here is derived from an EMBL/GenBank/DDBJ whole genome shotgun (WGS) entry which is preliminary data.</text>
</comment>